<keyword evidence="4" id="KW-0067">ATP-binding</keyword>
<dbReference type="SUPFAM" id="SSF52540">
    <property type="entry name" value="P-loop containing nucleoside triphosphate hydrolases"/>
    <property type="match status" value="1"/>
</dbReference>
<dbReference type="PROSITE" id="PS50929">
    <property type="entry name" value="ABC_TM1F"/>
    <property type="match status" value="1"/>
</dbReference>
<dbReference type="InterPro" id="IPR003439">
    <property type="entry name" value="ABC_transporter-like_ATP-bd"/>
</dbReference>
<feature type="transmembrane region" description="Helical" evidence="7">
    <location>
        <begin position="157"/>
        <end position="187"/>
    </location>
</feature>
<feature type="domain" description="ABC transmembrane type-1" evidence="9">
    <location>
        <begin position="28"/>
        <end position="313"/>
    </location>
</feature>
<evidence type="ECO:0000313" key="10">
    <source>
        <dbReference type="EMBL" id="PUD37263.1"/>
    </source>
</evidence>
<evidence type="ECO:0000256" key="2">
    <source>
        <dbReference type="ARBA" id="ARBA00022692"/>
    </source>
</evidence>
<dbReference type="FunFam" id="1.20.1560.10:FF:000200">
    <property type="entry name" value="HlyB/MsbA family ABC transporter"/>
    <property type="match status" value="1"/>
</dbReference>
<dbReference type="PANTHER" id="PTHR24221:SF654">
    <property type="entry name" value="ATP-BINDING CASSETTE SUB-FAMILY B MEMBER 6"/>
    <property type="match status" value="1"/>
</dbReference>
<evidence type="ECO:0000259" key="8">
    <source>
        <dbReference type="PROSITE" id="PS50893"/>
    </source>
</evidence>
<evidence type="ECO:0000256" key="5">
    <source>
        <dbReference type="ARBA" id="ARBA00022989"/>
    </source>
</evidence>
<feature type="transmembrane region" description="Helical" evidence="7">
    <location>
        <begin position="262"/>
        <end position="284"/>
    </location>
</feature>
<dbReference type="InterPro" id="IPR039421">
    <property type="entry name" value="Type_1_exporter"/>
</dbReference>
<dbReference type="Gene3D" id="3.40.50.300">
    <property type="entry name" value="P-loop containing nucleotide triphosphate hydrolases"/>
    <property type="match status" value="1"/>
</dbReference>
<feature type="transmembrane region" description="Helical" evidence="7">
    <location>
        <begin position="26"/>
        <end position="49"/>
    </location>
</feature>
<comment type="subcellular location">
    <subcellularLocation>
        <location evidence="1">Cell membrane</location>
        <topology evidence="1">Multi-pass membrane protein</topology>
    </subcellularLocation>
</comment>
<dbReference type="PROSITE" id="PS50893">
    <property type="entry name" value="ABC_TRANSPORTER_2"/>
    <property type="match status" value="1"/>
</dbReference>
<keyword evidence="2 7" id="KW-0812">Transmembrane</keyword>
<evidence type="ECO:0000256" key="6">
    <source>
        <dbReference type="ARBA" id="ARBA00023136"/>
    </source>
</evidence>
<dbReference type="PANTHER" id="PTHR24221">
    <property type="entry name" value="ATP-BINDING CASSETTE SUB-FAMILY B"/>
    <property type="match status" value="1"/>
</dbReference>
<dbReference type="InterPro" id="IPR027417">
    <property type="entry name" value="P-loop_NTPase"/>
</dbReference>
<dbReference type="Gene3D" id="1.20.1560.10">
    <property type="entry name" value="ABC transporter type 1, transmembrane domain"/>
    <property type="match status" value="1"/>
</dbReference>
<dbReference type="RefSeq" id="WP_108274879.1">
    <property type="nucleotide sequence ID" value="NZ_QBQB01000206.1"/>
</dbReference>
<dbReference type="GO" id="GO:0005524">
    <property type="term" value="F:ATP binding"/>
    <property type="evidence" value="ECO:0007669"/>
    <property type="project" value="UniProtKB-KW"/>
</dbReference>
<protein>
    <submittedName>
        <fullName evidence="10">Multidrug resistance protein</fullName>
    </submittedName>
</protein>
<dbReference type="CDD" id="cd03228">
    <property type="entry name" value="ABCC_MRP_Like"/>
    <property type="match status" value="1"/>
</dbReference>
<keyword evidence="5 7" id="KW-1133">Transmembrane helix</keyword>
<dbReference type="InterPro" id="IPR003593">
    <property type="entry name" value="AAA+_ATPase"/>
</dbReference>
<dbReference type="Pfam" id="PF00005">
    <property type="entry name" value="ABC_tran"/>
    <property type="match status" value="1"/>
</dbReference>
<gene>
    <name evidence="10" type="ORF">C2R92_08190</name>
</gene>
<dbReference type="SMART" id="SM00382">
    <property type="entry name" value="AAA"/>
    <property type="match status" value="1"/>
</dbReference>
<dbReference type="InterPro" id="IPR036640">
    <property type="entry name" value="ABC1_TM_sf"/>
</dbReference>
<dbReference type="EMBL" id="QBQB01000206">
    <property type="protein sequence ID" value="PUD37263.1"/>
    <property type="molecule type" value="Genomic_DNA"/>
</dbReference>
<dbReference type="Proteomes" id="UP000244660">
    <property type="component" value="Unassembled WGS sequence"/>
</dbReference>
<evidence type="ECO:0000313" key="11">
    <source>
        <dbReference type="Proteomes" id="UP000244660"/>
    </source>
</evidence>
<evidence type="ECO:0000256" key="7">
    <source>
        <dbReference type="SAM" id="Phobius"/>
    </source>
</evidence>
<dbReference type="InterPro" id="IPR011527">
    <property type="entry name" value="ABC1_TM_dom"/>
</dbReference>
<organism evidence="10 11">
    <name type="scientific">Helicobacter pylori</name>
    <name type="common">Campylobacter pylori</name>
    <dbReference type="NCBI Taxonomy" id="210"/>
    <lineage>
        <taxon>Bacteria</taxon>
        <taxon>Pseudomonadati</taxon>
        <taxon>Campylobacterota</taxon>
        <taxon>Epsilonproteobacteria</taxon>
        <taxon>Campylobacterales</taxon>
        <taxon>Helicobacteraceae</taxon>
        <taxon>Helicobacter</taxon>
    </lineage>
</organism>
<name>A0A2T6SKG3_HELPX</name>
<reference evidence="10 11" key="1">
    <citation type="submission" date="2018-01" db="EMBL/GenBank/DDBJ databases">
        <title>Helicobacter pylori genome-wide association study shows promise for predicting gastric cancer risk.</title>
        <authorList>
            <person name="Berthenet E."/>
            <person name="Yahara K."/>
            <person name="Thorell K."/>
            <person name="Pascoe B."/>
            <person name="Meric G."/>
            <person name="Mikhail J.M."/>
            <person name="Engstrand L."/>
            <person name="Enroth H."/>
            <person name="Burette A."/>
            <person name="Megraud F."/>
            <person name="Atherton J."/>
            <person name="Smith S."/>
            <person name="Wilkinson T.S."/>
            <person name="Hitchings M.D."/>
            <person name="Falush D."/>
            <person name="Sheppard S.K."/>
        </authorList>
    </citation>
    <scope>NUCLEOTIDE SEQUENCE [LARGE SCALE GENOMIC DNA]</scope>
    <source>
        <strain evidence="10 11">462</strain>
    </source>
</reference>
<evidence type="ECO:0000256" key="1">
    <source>
        <dbReference type="ARBA" id="ARBA00004651"/>
    </source>
</evidence>
<dbReference type="AlphaFoldDB" id="A0A2T6SKG3"/>
<accession>A0A2T6SKG3</accession>
<evidence type="ECO:0000256" key="4">
    <source>
        <dbReference type="ARBA" id="ARBA00022840"/>
    </source>
</evidence>
<proteinExistence type="predicted"/>
<dbReference type="GO" id="GO:0005886">
    <property type="term" value="C:plasma membrane"/>
    <property type="evidence" value="ECO:0007669"/>
    <property type="project" value="UniProtKB-SubCell"/>
</dbReference>
<comment type="caution">
    <text evidence="10">The sequence shown here is derived from an EMBL/GenBank/DDBJ whole genome shotgun (WGS) entry which is preliminary data.</text>
</comment>
<keyword evidence="6 7" id="KW-0472">Membrane</keyword>
<keyword evidence="3" id="KW-0547">Nucleotide-binding</keyword>
<dbReference type="GO" id="GO:0140359">
    <property type="term" value="F:ABC-type transporter activity"/>
    <property type="evidence" value="ECO:0007669"/>
    <property type="project" value="InterPro"/>
</dbReference>
<evidence type="ECO:0000256" key="3">
    <source>
        <dbReference type="ARBA" id="ARBA00022741"/>
    </source>
</evidence>
<dbReference type="GO" id="GO:0016887">
    <property type="term" value="F:ATP hydrolysis activity"/>
    <property type="evidence" value="ECO:0007669"/>
    <property type="project" value="InterPro"/>
</dbReference>
<evidence type="ECO:0000259" key="9">
    <source>
        <dbReference type="PROSITE" id="PS50929"/>
    </source>
</evidence>
<feature type="transmembrane region" description="Helical" evidence="7">
    <location>
        <begin position="69"/>
        <end position="91"/>
    </location>
</feature>
<dbReference type="SUPFAM" id="SSF90123">
    <property type="entry name" value="ABC transporter transmembrane region"/>
    <property type="match status" value="1"/>
</dbReference>
<dbReference type="GO" id="GO:0034040">
    <property type="term" value="F:ATPase-coupled lipid transmembrane transporter activity"/>
    <property type="evidence" value="ECO:0007669"/>
    <property type="project" value="TreeGrafter"/>
</dbReference>
<sequence length="593" mass="68532">MQTPMDTIKNIPLRTFVLLYKSSPKYVVLASAIVLLIGILPSINILVTIRLIDVVANILQNHTHFEYRLLLSTLLLWGALLFFAHVFLGILSSLQTIIAEQFSTNIITRLAIKLTKVKNLNFFENKDHTIKLNAIHNGLYIRPLNYVSNLFFNLQRIIGLISLFGILFSISIYLPFIMIFATVPCMFITNHIAKKHSASIDKLQDQKESMQNYLYSGLDIQKNKDNLLFSFVFNFYHKFIENKELYINHFVKIAQKNLMLTIYTDILTTILSVALFFLMVFIILSKSIGVGAIAGYVQAFSYTEQQLQDLSFYGKWFFTINKYFENYFYILDYKTPKLESQIRLEEKIHSITFENISFSYSNSKPIFENFNLSLSTNKIYALVGRNASGKSTLINLLLGFYTPNSGQIIINNKYPLQDLELNSYHQQMSAIFQDFSLYAGYSIDDNLFMQNNITKEQLKQKREILKSFDANFQNCLNDCNNTLFGAQYNGVDFSLGQKQRIATMRAFLKPSNCIVLDEPSSAIDPIMEKEFLDFIFKKSQSKMALIITHRMNSVKQADEIIVLDQGKLIEQGNFETLMKKQGLFYELFLKQQY</sequence>
<feature type="domain" description="ABC transporter" evidence="8">
    <location>
        <begin position="351"/>
        <end position="590"/>
    </location>
</feature>